<protein>
    <submittedName>
        <fullName evidence="1">Uncharacterized protein</fullName>
    </submittedName>
</protein>
<evidence type="ECO:0000313" key="2">
    <source>
        <dbReference type="Proteomes" id="UP000237846"/>
    </source>
</evidence>
<reference evidence="1 2" key="1">
    <citation type="submission" date="2018-03" db="EMBL/GenBank/DDBJ databases">
        <title>Genomic Encyclopedia of Archaeal and Bacterial Type Strains, Phase II (KMG-II): from individual species to whole genera.</title>
        <authorList>
            <person name="Goeker M."/>
        </authorList>
    </citation>
    <scope>NUCLEOTIDE SEQUENCE [LARGE SCALE GENOMIC DNA]</scope>
    <source>
        <strain evidence="1 2">DSM 45601</strain>
    </source>
</reference>
<dbReference type="AlphaFoldDB" id="A0A2T0QC80"/>
<name>A0A2T0QC80_9ACTN</name>
<organism evidence="1 2">
    <name type="scientific">Allonocardiopsis opalescens</name>
    <dbReference type="NCBI Taxonomy" id="1144618"/>
    <lineage>
        <taxon>Bacteria</taxon>
        <taxon>Bacillati</taxon>
        <taxon>Actinomycetota</taxon>
        <taxon>Actinomycetes</taxon>
        <taxon>Streptosporangiales</taxon>
        <taxon>Allonocardiopsis</taxon>
    </lineage>
</organism>
<gene>
    <name evidence="1" type="ORF">CLV72_10162</name>
</gene>
<sequence length="271" mass="29678">MRARRNRVGPDDVLHLELAEEPPVRPDRLLLRPVPEHGDTGTGLPVPVRLRGTRASADLGGLPAGLWEVCGPDGGGRTAPVRTEDPGLNLADRYGYIARPRSRDLRVLRTPDGRLRVQVAEVRPYAEVELVRSREETVAVRGELAFAARPPGRHRVRIVLRQRHVGTELACGALLDDGAFSAEIPLRPLADAHAEERGKNLWDPVLAGGPLNAELRLASRADDIAGKKQRIGFRPVRLPHGGRTMRITPYYTVHDDLSLAATALDRAEGAR</sequence>
<evidence type="ECO:0000313" key="1">
    <source>
        <dbReference type="EMBL" id="PRY01480.1"/>
    </source>
</evidence>
<proteinExistence type="predicted"/>
<dbReference type="Proteomes" id="UP000237846">
    <property type="component" value="Unassembled WGS sequence"/>
</dbReference>
<dbReference type="RefSeq" id="WP_106237240.1">
    <property type="nucleotide sequence ID" value="NZ_PVZC01000001.1"/>
</dbReference>
<dbReference type="EMBL" id="PVZC01000001">
    <property type="protein sequence ID" value="PRY01480.1"/>
    <property type="molecule type" value="Genomic_DNA"/>
</dbReference>
<dbReference type="OrthoDB" id="4221269at2"/>
<accession>A0A2T0QC80</accession>
<comment type="caution">
    <text evidence="1">The sequence shown here is derived from an EMBL/GenBank/DDBJ whole genome shotgun (WGS) entry which is preliminary data.</text>
</comment>
<keyword evidence="2" id="KW-1185">Reference proteome</keyword>